<protein>
    <recommendedName>
        <fullName evidence="4">DUF2946 domain-containing protein</fullName>
    </recommendedName>
</protein>
<keyword evidence="3" id="KW-1185">Reference proteome</keyword>
<sequence>MNAQRNRSIILWLAALAILWGMLAPSLASNFASPRADQGKTWIEVCMSAGARLVALDADTGNAGSDEAVHPGMHCPACVSLYDLAIVGHPPGSLVLLDTPLDAALRPHGPALPPASTFRSDHRSRAPPAAD</sequence>
<evidence type="ECO:0008006" key="4">
    <source>
        <dbReference type="Google" id="ProtNLM"/>
    </source>
</evidence>
<organism evidence="2 3">
    <name type="scientific">Massilia oculi</name>
    <dbReference type="NCBI Taxonomy" id="945844"/>
    <lineage>
        <taxon>Bacteria</taxon>
        <taxon>Pseudomonadati</taxon>
        <taxon>Pseudomonadota</taxon>
        <taxon>Betaproteobacteria</taxon>
        <taxon>Burkholderiales</taxon>
        <taxon>Oxalobacteraceae</taxon>
        <taxon>Telluria group</taxon>
        <taxon>Massilia</taxon>
    </lineage>
</organism>
<dbReference type="Pfam" id="PF11162">
    <property type="entry name" value="DUF2946"/>
    <property type="match status" value="1"/>
</dbReference>
<gene>
    <name evidence="2" type="ORF">DIR46_11290</name>
</gene>
<dbReference type="InterPro" id="IPR021333">
    <property type="entry name" value="DUF2946"/>
</dbReference>
<proteinExistence type="predicted"/>
<name>A0A2S2DHT3_9BURK</name>
<feature type="region of interest" description="Disordered" evidence="1">
    <location>
        <begin position="107"/>
        <end position="131"/>
    </location>
</feature>
<dbReference type="KEGG" id="mtim:DIR46_11290"/>
<dbReference type="OrthoDB" id="8536886at2"/>
<dbReference type="AlphaFoldDB" id="A0A2S2DHT3"/>
<evidence type="ECO:0000256" key="1">
    <source>
        <dbReference type="SAM" id="MobiDB-lite"/>
    </source>
</evidence>
<dbReference type="RefSeq" id="WP_109345321.1">
    <property type="nucleotide sequence ID" value="NZ_CP029343.1"/>
</dbReference>
<evidence type="ECO:0000313" key="3">
    <source>
        <dbReference type="Proteomes" id="UP000245820"/>
    </source>
</evidence>
<accession>A0A2S2DHT3</accession>
<dbReference type="EMBL" id="CP029343">
    <property type="protein sequence ID" value="AWL04953.1"/>
    <property type="molecule type" value="Genomic_DNA"/>
</dbReference>
<dbReference type="Proteomes" id="UP000245820">
    <property type="component" value="Chromosome"/>
</dbReference>
<reference evidence="2 3" key="1">
    <citation type="submission" date="2018-05" db="EMBL/GenBank/DDBJ databases">
        <title>Complete genome sequence of Massilia oculi sp. nov. CCUG 43427T (=DSM 26321T), the type strain of M. oculi, and comparison with genome sequences of other Massilia strains.</title>
        <authorList>
            <person name="Zhu B."/>
        </authorList>
    </citation>
    <scope>NUCLEOTIDE SEQUENCE [LARGE SCALE GENOMIC DNA]</scope>
    <source>
        <strain evidence="2 3">CCUG 43427</strain>
    </source>
</reference>
<evidence type="ECO:0000313" key="2">
    <source>
        <dbReference type="EMBL" id="AWL04953.1"/>
    </source>
</evidence>